<dbReference type="SUPFAM" id="SSF52113">
    <property type="entry name" value="BRCT domain"/>
    <property type="match status" value="1"/>
</dbReference>
<reference evidence="8 9" key="1">
    <citation type="submission" date="2024-03" db="EMBL/GenBank/DDBJ databases">
        <title>The Acrasis kona genome and developmental transcriptomes reveal deep origins of eukaryotic multicellular pathways.</title>
        <authorList>
            <person name="Sheikh S."/>
            <person name="Fu C.-J."/>
            <person name="Brown M.W."/>
            <person name="Baldauf S.L."/>
        </authorList>
    </citation>
    <scope>NUCLEOTIDE SEQUENCE [LARGE SCALE GENOMIC DNA]</scope>
    <source>
        <strain evidence="8 9">ATCC MYA-3509</strain>
    </source>
</reference>
<dbReference type="Pfam" id="PF00533">
    <property type="entry name" value="BRCT"/>
    <property type="match status" value="1"/>
</dbReference>
<dbReference type="SMART" id="SM00292">
    <property type="entry name" value="BRCT"/>
    <property type="match status" value="1"/>
</dbReference>
<dbReference type="InterPro" id="IPR027417">
    <property type="entry name" value="P-loop_NTPase"/>
</dbReference>
<dbReference type="Gene3D" id="3.40.50.10190">
    <property type="entry name" value="BRCT domain"/>
    <property type="match status" value="1"/>
</dbReference>
<keyword evidence="5" id="KW-0234">DNA repair</keyword>
<protein>
    <recommendedName>
        <fullName evidence="5">ATP-dependent DNA helicase</fullName>
        <ecNumber evidence="5">5.6.2.3</ecNumber>
    </recommendedName>
</protein>
<proteinExistence type="inferred from homology"/>
<dbReference type="InterPro" id="IPR010285">
    <property type="entry name" value="DNA_helicase_pif1-like_DEAD"/>
</dbReference>
<dbReference type="GO" id="GO:0016787">
    <property type="term" value="F:hydrolase activity"/>
    <property type="evidence" value="ECO:0007669"/>
    <property type="project" value="UniProtKB-KW"/>
</dbReference>
<dbReference type="AlphaFoldDB" id="A0AAW2ZBJ1"/>
<comment type="catalytic activity">
    <reaction evidence="4 5">
        <text>ATP + H2O = ADP + phosphate + H(+)</text>
        <dbReference type="Rhea" id="RHEA:13065"/>
        <dbReference type="ChEBI" id="CHEBI:15377"/>
        <dbReference type="ChEBI" id="CHEBI:15378"/>
        <dbReference type="ChEBI" id="CHEBI:30616"/>
        <dbReference type="ChEBI" id="CHEBI:43474"/>
        <dbReference type="ChEBI" id="CHEBI:456216"/>
        <dbReference type="EC" id="5.6.2.3"/>
    </reaction>
</comment>
<evidence type="ECO:0000313" key="8">
    <source>
        <dbReference type="EMBL" id="KAL0486850.1"/>
    </source>
</evidence>
<evidence type="ECO:0000256" key="1">
    <source>
        <dbReference type="ARBA" id="ARBA00001946"/>
    </source>
</evidence>
<keyword evidence="5" id="KW-0378">Hydrolase</keyword>
<dbReference type="Gene3D" id="3.40.50.300">
    <property type="entry name" value="P-loop containing nucleotide triphosphate hydrolases"/>
    <property type="match status" value="1"/>
</dbReference>
<evidence type="ECO:0000259" key="7">
    <source>
        <dbReference type="PROSITE" id="PS50172"/>
    </source>
</evidence>
<keyword evidence="9" id="KW-1185">Reference proteome</keyword>
<dbReference type="EMBL" id="JAOPGA020001275">
    <property type="protein sequence ID" value="KAL0486850.1"/>
    <property type="molecule type" value="Genomic_DNA"/>
</dbReference>
<dbReference type="GO" id="GO:0005524">
    <property type="term" value="F:ATP binding"/>
    <property type="evidence" value="ECO:0007669"/>
    <property type="project" value="UniProtKB-KW"/>
</dbReference>
<dbReference type="EC" id="5.6.2.3" evidence="5"/>
<keyword evidence="5" id="KW-0547">Nucleotide-binding</keyword>
<comment type="similarity">
    <text evidence="2">Belongs to the helicase family. PIF1 subfamily.</text>
</comment>
<feature type="compositionally biased region" description="Polar residues" evidence="6">
    <location>
        <begin position="758"/>
        <end position="768"/>
    </location>
</feature>
<comment type="caution">
    <text evidence="8">The sequence shown here is derived from an EMBL/GenBank/DDBJ whole genome shotgun (WGS) entry which is preliminary data.</text>
</comment>
<accession>A0AAW2ZBJ1</accession>
<gene>
    <name evidence="8" type="ORF">AKO1_001200</name>
</gene>
<evidence type="ECO:0000256" key="6">
    <source>
        <dbReference type="SAM" id="MobiDB-lite"/>
    </source>
</evidence>
<keyword evidence="5" id="KW-0227">DNA damage</keyword>
<evidence type="ECO:0000256" key="4">
    <source>
        <dbReference type="ARBA" id="ARBA00048954"/>
    </source>
</evidence>
<evidence type="ECO:0000256" key="5">
    <source>
        <dbReference type="RuleBase" id="RU363044"/>
    </source>
</evidence>
<dbReference type="GO" id="GO:0000723">
    <property type="term" value="P:telomere maintenance"/>
    <property type="evidence" value="ECO:0007669"/>
    <property type="project" value="InterPro"/>
</dbReference>
<organism evidence="8 9">
    <name type="scientific">Acrasis kona</name>
    <dbReference type="NCBI Taxonomy" id="1008807"/>
    <lineage>
        <taxon>Eukaryota</taxon>
        <taxon>Discoba</taxon>
        <taxon>Heterolobosea</taxon>
        <taxon>Tetramitia</taxon>
        <taxon>Eutetramitia</taxon>
        <taxon>Acrasidae</taxon>
        <taxon>Acrasis</taxon>
    </lineage>
</organism>
<dbReference type="Proteomes" id="UP001431209">
    <property type="component" value="Unassembled WGS sequence"/>
</dbReference>
<evidence type="ECO:0000256" key="2">
    <source>
        <dbReference type="ARBA" id="ARBA00009781"/>
    </source>
</evidence>
<dbReference type="SUPFAM" id="SSF52540">
    <property type="entry name" value="P-loop containing nucleoside triphosphate hydrolases"/>
    <property type="match status" value="2"/>
</dbReference>
<dbReference type="InterPro" id="IPR019406">
    <property type="entry name" value="APLF_PBZ"/>
</dbReference>
<evidence type="ECO:0000313" key="9">
    <source>
        <dbReference type="Proteomes" id="UP001431209"/>
    </source>
</evidence>
<keyword evidence="3 5" id="KW-0233">DNA recombination</keyword>
<comment type="cofactor">
    <cofactor evidence="1 5">
        <name>Mg(2+)</name>
        <dbReference type="ChEBI" id="CHEBI:18420"/>
    </cofactor>
</comment>
<dbReference type="PROSITE" id="PS50172">
    <property type="entry name" value="BRCT"/>
    <property type="match status" value="1"/>
</dbReference>
<name>A0AAW2ZBJ1_9EUKA</name>
<dbReference type="Pfam" id="PF05970">
    <property type="entry name" value="PIF1"/>
    <property type="match status" value="1"/>
</dbReference>
<dbReference type="GO" id="GO:0006310">
    <property type="term" value="P:DNA recombination"/>
    <property type="evidence" value="ECO:0007669"/>
    <property type="project" value="UniProtKB-KW"/>
</dbReference>
<sequence length="964" mass="104747">MHEVSTSFLAFASEDKTFQQNKERTIIDTDKEWSVSWNGGQNFSIQKKSVDPYECLFTPVNVKPDCWYGRECRTMVHNPRHAQNYNHDCENVSGKRRPQSNPTTKQVSGESIKLNKEQQEVLDMVESGKNVLFTGCAGTGKSLVDALTAKYRGQHNALGISAFSGIAAVNIGGCTLNHLLDISKGGKYHLSWITNQRLAALKSLVIDEVSMMSANIFDAANAMLTFIRYSEHIQHNFSSFHTVATSEDTSWEQFTNAFITSGASAAYLPFGGVQIILVGDFLQLSPIEAAYCFEAKTWNTTIPSSQIIQTNTIYRQKALTFVNFLNQIRAGQLGPEEVNMLERLKSNTLLTFDHILPTRVEINDKLQEGVNQSSLDKLPGPCFQFPTQDLYSNCSDKKMQQSLEHILSQKCNSFIDLRIGAQVVLTSDISIESDLINGSRGVVVGFQFFCQVALTDSKFIDYAPFASDFRFYTLLPIVRFVNQKTIAIKYEVFKLKGPNDSEMSRMGLPLNLAWSTTIYKCQGMCLDKVSFNLKYVNAPAMGYVALSRAKDSSCIELFDYDKRIAWASEKALQFYGLQASSNNKMASPKRFNRRKYEQSKQATSSADVEFVMPEGVPNCLSNLSFVITGQLQNMSRADAGEQIKKYGGVVKSGLSKKLNYLLAGADAGPAKMEEAKKNGTKIISEEEFVKLIADSSSRVVTTPPSTPPTTPKRAGAIVTPSSTNGRTGGAITPPITPGYSGADSVTTPPRRTGVAVTPPSTSGRTSNVVPPPNTFEFSSALTTPPTTPGHNGAVITHGYAGFTPHSIPAHTGVTFSPQNIPGRNMFSPSSTYGISSALATPPSTPGRTGGAITPPITPGYSGSVITPPGIPGRNGALVTPPSTFEFVNYFTGNNFGVTNTAGVPGRSGSLITPPSIPVHTGFITTPPITPGRGVGEKREIGEVMFGSPMKISPQKKTKIEVIED</sequence>
<dbReference type="InterPro" id="IPR051055">
    <property type="entry name" value="PIF1_helicase"/>
</dbReference>
<feature type="region of interest" description="Disordered" evidence="6">
    <location>
        <begin position="696"/>
        <end position="772"/>
    </location>
</feature>
<dbReference type="GO" id="GO:0043139">
    <property type="term" value="F:5'-3' DNA helicase activity"/>
    <property type="evidence" value="ECO:0007669"/>
    <property type="project" value="UniProtKB-EC"/>
</dbReference>
<dbReference type="GO" id="GO:0006281">
    <property type="term" value="P:DNA repair"/>
    <property type="evidence" value="ECO:0007669"/>
    <property type="project" value="UniProtKB-KW"/>
</dbReference>
<feature type="domain" description="BRCT" evidence="7">
    <location>
        <begin position="615"/>
        <end position="692"/>
    </location>
</feature>
<keyword evidence="5 8" id="KW-0347">Helicase</keyword>
<dbReference type="PANTHER" id="PTHR47642">
    <property type="entry name" value="ATP-DEPENDENT DNA HELICASE"/>
    <property type="match status" value="1"/>
</dbReference>
<evidence type="ECO:0000256" key="3">
    <source>
        <dbReference type="ARBA" id="ARBA00023172"/>
    </source>
</evidence>
<dbReference type="InterPro" id="IPR036420">
    <property type="entry name" value="BRCT_dom_sf"/>
</dbReference>
<dbReference type="PANTHER" id="PTHR47642:SF7">
    <property type="entry name" value="ATP-DEPENDENT DNA HELICASE PIF1"/>
    <property type="match status" value="1"/>
</dbReference>
<dbReference type="InterPro" id="IPR001357">
    <property type="entry name" value="BRCT_dom"/>
</dbReference>
<keyword evidence="5" id="KW-0067">ATP-binding</keyword>
<dbReference type="Pfam" id="PF10283">
    <property type="entry name" value="zf-CCHH"/>
    <property type="match status" value="1"/>
</dbReference>